<comment type="caution">
    <text evidence="2">The sequence shown here is derived from an EMBL/GenBank/DDBJ whole genome shotgun (WGS) entry which is preliminary data.</text>
</comment>
<accession>A0AA39UHW5</accession>
<dbReference type="EMBL" id="JAUEPR010000006">
    <property type="protein sequence ID" value="KAK0483284.1"/>
    <property type="molecule type" value="Genomic_DNA"/>
</dbReference>
<keyword evidence="3" id="KW-1185">Reference proteome</keyword>
<evidence type="ECO:0000313" key="2">
    <source>
        <dbReference type="EMBL" id="KAK0483284.1"/>
    </source>
</evidence>
<sequence length="376" mass="40869">MLCPQHDIDNATLLNTDPYKNDPLMLAYRHLIEVLSKYVKHFLDDAVLRPQVQFLLHTVGMHLNADTRPHISVPLSPVALRPPAPVQSEREPPKASTSRAGSSQSPAPPSLPKKKKRNFELLIQQDLDWYAAQNSSTPKTEEVSASEPSLFRSPSITDTETKLVPASAPAGTAPVRPSESTSTSGLAVTPQENAFQTIIQAETKRAPQNNSSPVSEIVAEVESKPDVLDEWTVFRDAVPSESEPLSENGEMVDDGMEGVSEEDETDQLQDDVSLASPQGMDIDDGSNEREEVANLLDTSTTSIAVNTDQGQMGSIPHETEDSQMEVVGVHAGEKSEADPHSRGDIQEPPRTPHGPNENAYLSRHSTPAVIPFSILI</sequence>
<organism evidence="2 3">
    <name type="scientific">Armillaria novae-zelandiae</name>
    <dbReference type="NCBI Taxonomy" id="153914"/>
    <lineage>
        <taxon>Eukaryota</taxon>
        <taxon>Fungi</taxon>
        <taxon>Dikarya</taxon>
        <taxon>Basidiomycota</taxon>
        <taxon>Agaricomycotina</taxon>
        <taxon>Agaricomycetes</taxon>
        <taxon>Agaricomycetidae</taxon>
        <taxon>Agaricales</taxon>
        <taxon>Marasmiineae</taxon>
        <taxon>Physalacriaceae</taxon>
        <taxon>Armillaria</taxon>
    </lineage>
</organism>
<feature type="region of interest" description="Disordered" evidence="1">
    <location>
        <begin position="330"/>
        <end position="365"/>
    </location>
</feature>
<reference evidence="2" key="1">
    <citation type="submission" date="2023-06" db="EMBL/GenBank/DDBJ databases">
        <authorList>
            <consortium name="Lawrence Berkeley National Laboratory"/>
            <person name="Ahrendt S."/>
            <person name="Sahu N."/>
            <person name="Indic B."/>
            <person name="Wong-Bajracharya J."/>
            <person name="Merenyi Z."/>
            <person name="Ke H.-M."/>
            <person name="Monk M."/>
            <person name="Kocsube S."/>
            <person name="Drula E."/>
            <person name="Lipzen A."/>
            <person name="Balint B."/>
            <person name="Henrissat B."/>
            <person name="Andreopoulos B."/>
            <person name="Martin F.M."/>
            <person name="Harder C.B."/>
            <person name="Rigling D."/>
            <person name="Ford K.L."/>
            <person name="Foster G.D."/>
            <person name="Pangilinan J."/>
            <person name="Papanicolaou A."/>
            <person name="Barry K."/>
            <person name="LaButti K."/>
            <person name="Viragh M."/>
            <person name="Koriabine M."/>
            <person name="Yan M."/>
            <person name="Riley R."/>
            <person name="Champramary S."/>
            <person name="Plett K.L."/>
            <person name="Tsai I.J."/>
            <person name="Slot J."/>
            <person name="Sipos G."/>
            <person name="Plett J."/>
            <person name="Nagy L.G."/>
            <person name="Grigoriev I.V."/>
        </authorList>
    </citation>
    <scope>NUCLEOTIDE SEQUENCE</scope>
    <source>
        <strain evidence="2">ICMP 16352</strain>
    </source>
</reference>
<evidence type="ECO:0000256" key="1">
    <source>
        <dbReference type="SAM" id="MobiDB-lite"/>
    </source>
</evidence>
<evidence type="ECO:0000313" key="3">
    <source>
        <dbReference type="Proteomes" id="UP001175227"/>
    </source>
</evidence>
<feature type="region of interest" description="Disordered" evidence="1">
    <location>
        <begin position="74"/>
        <end position="114"/>
    </location>
</feature>
<dbReference type="AlphaFoldDB" id="A0AA39UHW5"/>
<feature type="compositionally biased region" description="Basic and acidic residues" evidence="1">
    <location>
        <begin position="331"/>
        <end position="347"/>
    </location>
</feature>
<dbReference type="Proteomes" id="UP001175227">
    <property type="component" value="Unassembled WGS sequence"/>
</dbReference>
<gene>
    <name evidence="2" type="ORF">IW261DRAFT_937469</name>
</gene>
<protein>
    <submittedName>
        <fullName evidence="2">Uncharacterized protein</fullName>
    </submittedName>
</protein>
<feature type="region of interest" description="Disordered" evidence="1">
    <location>
        <begin position="133"/>
        <end position="186"/>
    </location>
</feature>
<proteinExistence type="predicted"/>
<feature type="region of interest" description="Disordered" evidence="1">
    <location>
        <begin position="236"/>
        <end position="285"/>
    </location>
</feature>
<name>A0AA39UHW5_9AGAR</name>
<feature type="compositionally biased region" description="Acidic residues" evidence="1">
    <location>
        <begin position="250"/>
        <end position="269"/>
    </location>
</feature>